<sequence length="68" mass="7202">MAAIVGWLEKGAALPDMLALLNGEETGSPPGWLEVQEALLAPVRSDATHEAAGAYLALWPRSASGYFY</sequence>
<gene>
    <name evidence="1" type="ORF">NCTC12120_05661</name>
</gene>
<dbReference type="EMBL" id="UAVU01000009">
    <property type="protein sequence ID" value="SQC92466.1"/>
    <property type="molecule type" value="Genomic_DNA"/>
</dbReference>
<reference evidence="1 2" key="1">
    <citation type="submission" date="2018-06" db="EMBL/GenBank/DDBJ databases">
        <authorList>
            <consortium name="Pathogen Informatics"/>
            <person name="Doyle S."/>
        </authorList>
    </citation>
    <scope>NUCLEOTIDE SEQUENCE [LARGE SCALE GENOMIC DNA]</scope>
    <source>
        <strain evidence="1 2">NCTC12120</strain>
    </source>
</reference>
<name>A0A2X3IZ52_9ENTR</name>
<evidence type="ECO:0000313" key="1">
    <source>
        <dbReference type="EMBL" id="SQC92466.1"/>
    </source>
</evidence>
<proteinExistence type="predicted"/>
<protein>
    <submittedName>
        <fullName evidence="1">Uncharacterized protein</fullName>
    </submittedName>
</protein>
<organism evidence="1 2">
    <name type="scientific">Cedecea neteri</name>
    <dbReference type="NCBI Taxonomy" id="158822"/>
    <lineage>
        <taxon>Bacteria</taxon>
        <taxon>Pseudomonadati</taxon>
        <taxon>Pseudomonadota</taxon>
        <taxon>Gammaproteobacteria</taxon>
        <taxon>Enterobacterales</taxon>
        <taxon>Enterobacteriaceae</taxon>
        <taxon>Cedecea</taxon>
    </lineage>
</organism>
<dbReference type="AlphaFoldDB" id="A0A2X3IZ52"/>
<accession>A0A2X3IZ52</accession>
<dbReference type="STRING" id="158822.LH23_18185"/>
<evidence type="ECO:0000313" key="2">
    <source>
        <dbReference type="Proteomes" id="UP000251197"/>
    </source>
</evidence>
<dbReference type="Proteomes" id="UP000251197">
    <property type="component" value="Unassembled WGS sequence"/>
</dbReference>